<dbReference type="GO" id="GO:0008839">
    <property type="term" value="F:4-hydroxy-tetrahydrodipicolinate reductase"/>
    <property type="evidence" value="ECO:0007669"/>
    <property type="project" value="UniProtKB-EC"/>
</dbReference>
<gene>
    <name evidence="2" type="ORF">I553_6304</name>
</gene>
<organism evidence="2">
    <name type="scientific">Mycobacterium xenopi 4042</name>
    <dbReference type="NCBI Taxonomy" id="1299334"/>
    <lineage>
        <taxon>Bacteria</taxon>
        <taxon>Bacillati</taxon>
        <taxon>Actinomycetota</taxon>
        <taxon>Actinomycetes</taxon>
        <taxon>Mycobacteriales</taxon>
        <taxon>Mycobacteriaceae</taxon>
        <taxon>Mycobacterium</taxon>
    </lineage>
</organism>
<dbReference type="EMBL" id="JAOB01000042">
    <property type="protein sequence ID" value="EUA42444.1"/>
    <property type="molecule type" value="Genomic_DNA"/>
</dbReference>
<dbReference type="EC" id="1.17.1.8" evidence="2"/>
<dbReference type="Pfam" id="PF19328">
    <property type="entry name" value="DAP_DH_C"/>
    <property type="match status" value="1"/>
</dbReference>
<evidence type="ECO:0000313" key="2">
    <source>
        <dbReference type="EMBL" id="EUA42444.1"/>
    </source>
</evidence>
<comment type="caution">
    <text evidence="2">The sequence shown here is derived from an EMBL/GenBank/DDBJ whole genome shotgun (WGS) entry which is preliminary data.</text>
</comment>
<accession>X8BF07</accession>
<evidence type="ECO:0000259" key="1">
    <source>
        <dbReference type="Pfam" id="PF19328"/>
    </source>
</evidence>
<dbReference type="AlphaFoldDB" id="X8BF07"/>
<feature type="domain" description="2,4-diaminopentanoate dehydrogenase C-terminal" evidence="1">
    <location>
        <begin position="7"/>
        <end position="103"/>
    </location>
</feature>
<keyword evidence="2" id="KW-0560">Oxidoreductase</keyword>
<dbReference type="PATRIC" id="fig|1299334.3.peg.4464"/>
<proteinExistence type="predicted"/>
<name>X8BF07_MYCXE</name>
<protein>
    <submittedName>
        <fullName evidence="2">Dihydrodipicolinate reductase domain protein</fullName>
        <ecNumber evidence="2">1.17.1.8</ecNumber>
    </submittedName>
</protein>
<sequence length="111" mass="11724">MRFQICGVVNGHPAIVIEHVTRLREDLRPDWPQPAQPGGSYRVEITGEPSYTVDICPTSRKGDHNHAAIVAAAGRIVNAIPAVVAAPPGIRTTLDLPLITGQVGTGSSGLR</sequence>
<reference evidence="2" key="1">
    <citation type="submission" date="2014-01" db="EMBL/GenBank/DDBJ databases">
        <authorList>
            <person name="Brown-Elliot B."/>
            <person name="Wallace R."/>
            <person name="Lenaerts A."/>
            <person name="Ordway D."/>
            <person name="DeGroote M.A."/>
            <person name="Parker T."/>
            <person name="Sizemore C."/>
            <person name="Tallon L.J."/>
            <person name="Sadzewicz L.K."/>
            <person name="Sengamalay N."/>
            <person name="Fraser C.M."/>
            <person name="Hine E."/>
            <person name="Shefchek K.A."/>
            <person name="Das S.P."/>
            <person name="Tettelin H."/>
        </authorList>
    </citation>
    <scope>NUCLEOTIDE SEQUENCE [LARGE SCALE GENOMIC DNA]</scope>
    <source>
        <strain evidence="2">4042</strain>
    </source>
</reference>
<dbReference type="InterPro" id="IPR045760">
    <property type="entry name" value="DAP_DH_C"/>
</dbReference>